<dbReference type="GO" id="GO:0000209">
    <property type="term" value="P:protein polyubiquitination"/>
    <property type="evidence" value="ECO:0007669"/>
    <property type="project" value="TreeGrafter"/>
</dbReference>
<dbReference type="GO" id="GO:0061630">
    <property type="term" value="F:ubiquitin protein ligase activity"/>
    <property type="evidence" value="ECO:0007669"/>
    <property type="project" value="UniProtKB-EC"/>
</dbReference>
<dbReference type="PROSITE" id="PS50237">
    <property type="entry name" value="HECT"/>
    <property type="match status" value="1"/>
</dbReference>
<dbReference type="PANTHER" id="PTHR11254">
    <property type="entry name" value="HECT DOMAIN UBIQUITIN-PROTEIN LIGASE"/>
    <property type="match status" value="1"/>
</dbReference>
<comment type="catalytic activity">
    <reaction evidence="1">
        <text>S-ubiquitinyl-[E2 ubiquitin-conjugating enzyme]-L-cysteine + [acceptor protein]-L-lysine = [E2 ubiquitin-conjugating enzyme]-L-cysteine + N(6)-ubiquitinyl-[acceptor protein]-L-lysine.</text>
        <dbReference type="EC" id="2.3.2.26"/>
    </reaction>
</comment>
<name>A0AA41S8Y1_PAPNU</name>
<dbReference type="Gene3D" id="3.30.2410.10">
    <property type="entry name" value="Hect, E3 ligase catalytic domain"/>
    <property type="match status" value="1"/>
</dbReference>
<evidence type="ECO:0000256" key="3">
    <source>
        <dbReference type="ARBA" id="ARBA00012485"/>
    </source>
</evidence>
<keyword evidence="4" id="KW-0808">Transferase</keyword>
<dbReference type="InterPro" id="IPR050409">
    <property type="entry name" value="E3_ubiq-protein_ligase"/>
</dbReference>
<dbReference type="PANTHER" id="PTHR11254:SF424">
    <property type="entry name" value="E3 UBIQUITIN-PROTEIN LIGASE UPL5"/>
    <property type="match status" value="1"/>
</dbReference>
<evidence type="ECO:0000256" key="2">
    <source>
        <dbReference type="ARBA" id="ARBA00004906"/>
    </source>
</evidence>
<comment type="caution">
    <text evidence="6">Lacks conserved residue(s) required for the propagation of feature annotation.</text>
</comment>
<dbReference type="InterPro" id="IPR035983">
    <property type="entry name" value="Hect_E3_ubiquitin_ligase"/>
</dbReference>
<evidence type="ECO:0000256" key="1">
    <source>
        <dbReference type="ARBA" id="ARBA00000885"/>
    </source>
</evidence>
<evidence type="ECO:0000313" key="8">
    <source>
        <dbReference type="EMBL" id="MCL7031679.1"/>
    </source>
</evidence>
<dbReference type="Pfam" id="PF00632">
    <property type="entry name" value="HECT"/>
    <property type="match status" value="1"/>
</dbReference>
<accession>A0AA41S8Y1</accession>
<proteinExistence type="predicted"/>
<dbReference type="SUPFAM" id="SSF56204">
    <property type="entry name" value="Hect, E3 ligase catalytic domain"/>
    <property type="match status" value="1"/>
</dbReference>
<evidence type="ECO:0000259" key="7">
    <source>
        <dbReference type="PROSITE" id="PS50237"/>
    </source>
</evidence>
<comment type="caution">
    <text evidence="8">The sequence shown here is derived from an EMBL/GenBank/DDBJ whole genome shotgun (WGS) entry which is preliminary data.</text>
</comment>
<evidence type="ECO:0000256" key="4">
    <source>
        <dbReference type="ARBA" id="ARBA00022679"/>
    </source>
</evidence>
<keyword evidence="9" id="KW-1185">Reference proteome</keyword>
<reference evidence="8" key="1">
    <citation type="submission" date="2022-03" db="EMBL/GenBank/DDBJ databases">
        <title>A functionally conserved STORR gene fusion in Papaver species that diverged 16.8 million years ago.</title>
        <authorList>
            <person name="Catania T."/>
        </authorList>
    </citation>
    <scope>NUCLEOTIDE SEQUENCE</scope>
    <source>
        <strain evidence="8">S-191538</strain>
    </source>
</reference>
<organism evidence="8 9">
    <name type="scientific">Papaver nudicaule</name>
    <name type="common">Iceland poppy</name>
    <dbReference type="NCBI Taxonomy" id="74823"/>
    <lineage>
        <taxon>Eukaryota</taxon>
        <taxon>Viridiplantae</taxon>
        <taxon>Streptophyta</taxon>
        <taxon>Embryophyta</taxon>
        <taxon>Tracheophyta</taxon>
        <taxon>Spermatophyta</taxon>
        <taxon>Magnoliopsida</taxon>
        <taxon>Ranunculales</taxon>
        <taxon>Papaveraceae</taxon>
        <taxon>Papaveroideae</taxon>
        <taxon>Papaver</taxon>
    </lineage>
</organism>
<sequence>MYKSCKTILEMDADIVDSDALGLTFVREFEEFGSRRVVELCPGGNSIIRELQKIFFQSLELEDLDLMLLGSSEAISVNHWKAHTVYHGYEETDDQIRWFWEVYSYRGIVFSTF</sequence>
<dbReference type="GO" id="GO:0005737">
    <property type="term" value="C:cytoplasm"/>
    <property type="evidence" value="ECO:0007669"/>
    <property type="project" value="TreeGrafter"/>
</dbReference>
<feature type="domain" description="HECT" evidence="7">
    <location>
        <begin position="43"/>
        <end position="104"/>
    </location>
</feature>
<protein>
    <recommendedName>
        <fullName evidence="3">HECT-type E3 ubiquitin transferase</fullName>
        <ecNumber evidence="3">2.3.2.26</ecNumber>
    </recommendedName>
</protein>
<evidence type="ECO:0000313" key="9">
    <source>
        <dbReference type="Proteomes" id="UP001177140"/>
    </source>
</evidence>
<gene>
    <name evidence="8" type="ORF">MKW94_005371</name>
</gene>
<evidence type="ECO:0000256" key="5">
    <source>
        <dbReference type="ARBA" id="ARBA00022786"/>
    </source>
</evidence>
<dbReference type="Proteomes" id="UP001177140">
    <property type="component" value="Unassembled WGS sequence"/>
</dbReference>
<dbReference type="GO" id="GO:0006511">
    <property type="term" value="P:ubiquitin-dependent protein catabolic process"/>
    <property type="evidence" value="ECO:0007669"/>
    <property type="project" value="TreeGrafter"/>
</dbReference>
<dbReference type="EC" id="2.3.2.26" evidence="3"/>
<evidence type="ECO:0000256" key="6">
    <source>
        <dbReference type="PROSITE-ProRule" id="PRU00104"/>
    </source>
</evidence>
<comment type="pathway">
    <text evidence="2">Protein modification; protein ubiquitination.</text>
</comment>
<dbReference type="EMBL" id="JAJJMA010114654">
    <property type="protein sequence ID" value="MCL7031679.1"/>
    <property type="molecule type" value="Genomic_DNA"/>
</dbReference>
<dbReference type="AlphaFoldDB" id="A0AA41S8Y1"/>
<dbReference type="InterPro" id="IPR000569">
    <property type="entry name" value="HECT_dom"/>
</dbReference>
<keyword evidence="5 6" id="KW-0833">Ubl conjugation pathway</keyword>
<dbReference type="Gene3D" id="3.30.2160.10">
    <property type="entry name" value="Hect, E3 ligase catalytic domain"/>
    <property type="match status" value="1"/>
</dbReference>